<feature type="signal peptide" evidence="1">
    <location>
        <begin position="1"/>
        <end position="20"/>
    </location>
</feature>
<gene>
    <name evidence="2" type="ORF">D3876_11025</name>
</gene>
<sequence length="266" mass="28543">MMKRRTVALALALLPCPVIAQPVAASFQPPLDREIRYEVVETRQRQGLALVFTLDQRVRFTRDAGGYRMKVIMQSATAKAPAPIAQRFDAAFRPFVGLEIALLLSTDGKPLGLLDEAGTWSRLLAAIEALKADSTLDPAVARDIERVLAGIAALPAEARAAKLMESPLRLVGYALPPVAPGGAIESGDARQSASAMLRAVDTGALTYAIRTRKQIADSAFLTSEGELRVDRATGLLLDSSMREWVGAVDRAASAEPDARIDVKLAR</sequence>
<name>A0A418WL38_9SPHN</name>
<protein>
    <submittedName>
        <fullName evidence="2">Uncharacterized protein</fullName>
    </submittedName>
</protein>
<dbReference type="AlphaFoldDB" id="A0A418WL38"/>
<reference evidence="2 3" key="1">
    <citation type="submission" date="2018-09" db="EMBL/GenBank/DDBJ databases">
        <authorList>
            <person name="Zhu H."/>
        </authorList>
    </citation>
    <scope>NUCLEOTIDE SEQUENCE [LARGE SCALE GENOMIC DNA]</scope>
    <source>
        <strain evidence="2 3">K2R01-6</strain>
    </source>
</reference>
<proteinExistence type="predicted"/>
<feature type="chain" id="PRO_5019432741" evidence="1">
    <location>
        <begin position="21"/>
        <end position="266"/>
    </location>
</feature>
<dbReference type="Proteomes" id="UP000286100">
    <property type="component" value="Unassembled WGS sequence"/>
</dbReference>
<evidence type="ECO:0000313" key="3">
    <source>
        <dbReference type="Proteomes" id="UP000286100"/>
    </source>
</evidence>
<evidence type="ECO:0000256" key="1">
    <source>
        <dbReference type="SAM" id="SignalP"/>
    </source>
</evidence>
<comment type="caution">
    <text evidence="2">The sequence shown here is derived from an EMBL/GenBank/DDBJ whole genome shotgun (WGS) entry which is preliminary data.</text>
</comment>
<keyword evidence="3" id="KW-1185">Reference proteome</keyword>
<dbReference type="EMBL" id="QYUM01000003">
    <property type="protein sequence ID" value="RJF90730.1"/>
    <property type="molecule type" value="Genomic_DNA"/>
</dbReference>
<evidence type="ECO:0000313" key="2">
    <source>
        <dbReference type="EMBL" id="RJF90730.1"/>
    </source>
</evidence>
<keyword evidence="1" id="KW-0732">Signal</keyword>
<accession>A0A418WL38</accession>
<organism evidence="2 3">
    <name type="scientific">Sphingomonas cavernae</name>
    <dbReference type="NCBI Taxonomy" id="2320861"/>
    <lineage>
        <taxon>Bacteria</taxon>
        <taxon>Pseudomonadati</taxon>
        <taxon>Pseudomonadota</taxon>
        <taxon>Alphaproteobacteria</taxon>
        <taxon>Sphingomonadales</taxon>
        <taxon>Sphingomonadaceae</taxon>
        <taxon>Sphingomonas</taxon>
    </lineage>
</organism>